<keyword evidence="3" id="KW-0238">DNA-binding</keyword>
<dbReference type="Pfam" id="PF13604">
    <property type="entry name" value="AAA_30"/>
    <property type="match status" value="1"/>
</dbReference>
<dbReference type="Pfam" id="PF18335">
    <property type="entry name" value="SH3_13"/>
    <property type="match status" value="1"/>
</dbReference>
<dbReference type="PANTHER" id="PTHR43788">
    <property type="entry name" value="DNA2/NAM7 HELICASE FAMILY MEMBER"/>
    <property type="match status" value="1"/>
</dbReference>
<dbReference type="CDD" id="cd17933">
    <property type="entry name" value="DEXSc_RecD-like"/>
    <property type="match status" value="1"/>
</dbReference>
<dbReference type="InterPro" id="IPR027785">
    <property type="entry name" value="UvrD-like_helicase_C"/>
</dbReference>
<dbReference type="InterPro" id="IPR027417">
    <property type="entry name" value="P-loop_NTPase"/>
</dbReference>
<dbReference type="EMBL" id="AKKV01000026">
    <property type="protein sequence ID" value="EIT85293.1"/>
    <property type="molecule type" value="Genomic_DNA"/>
</dbReference>
<dbReference type="GO" id="GO:0016887">
    <property type="term" value="F:ATP hydrolysis activity"/>
    <property type="evidence" value="ECO:0007669"/>
    <property type="project" value="RHEA"/>
</dbReference>
<dbReference type="PATRIC" id="fig|1196324.3.peg.2286"/>
<dbReference type="GO" id="GO:0005524">
    <property type="term" value="F:ATP binding"/>
    <property type="evidence" value="ECO:0007669"/>
    <property type="project" value="UniProtKB-UniRule"/>
</dbReference>
<proteinExistence type="inferred from homology"/>
<keyword evidence="3 5" id="KW-0347">Helicase</keyword>
<evidence type="ECO:0000259" key="4">
    <source>
        <dbReference type="SMART" id="SM00382"/>
    </source>
</evidence>
<dbReference type="STRING" id="1196324.A374_11135"/>
<dbReference type="GO" id="GO:0017116">
    <property type="term" value="F:single-stranded DNA helicase activity"/>
    <property type="evidence" value="ECO:0007669"/>
    <property type="project" value="TreeGrafter"/>
</dbReference>
<evidence type="ECO:0000313" key="6">
    <source>
        <dbReference type="Proteomes" id="UP000004080"/>
    </source>
</evidence>
<keyword evidence="3" id="KW-0378">Hydrolase</keyword>
<comment type="function">
    <text evidence="3">DNA-dependent ATPase and ATP-dependent 5'-3' DNA helicase. Has no activity on blunt DNA or DNA with 3'-overhangs, requires at least 10 bases of 5'-ssDNA for helicase activity.</text>
</comment>
<reference evidence="5 6" key="1">
    <citation type="journal article" date="2012" name="J. Bacteriol.">
        <title>Genome of Bacillus macauensis ZFHKF-1, a Long-Chain-Forming Bacterium.</title>
        <authorList>
            <person name="Cai L."/>
            <person name="Zhang T."/>
        </authorList>
    </citation>
    <scope>NUCLEOTIDE SEQUENCE [LARGE SCALE GENOMIC DNA]</scope>
    <source>
        <strain evidence="5 6">ZFHKF-1</strain>
    </source>
</reference>
<name>I8UEP3_9BACL</name>
<keyword evidence="6" id="KW-1185">Reference proteome</keyword>
<evidence type="ECO:0000313" key="5">
    <source>
        <dbReference type="EMBL" id="EIT85293.1"/>
    </source>
</evidence>
<dbReference type="Gene3D" id="1.10.10.2220">
    <property type="match status" value="1"/>
</dbReference>
<dbReference type="OrthoDB" id="9803432at2"/>
<dbReference type="Pfam" id="PF13538">
    <property type="entry name" value="UvrD_C_2"/>
    <property type="match status" value="1"/>
</dbReference>
<dbReference type="HAMAP" id="MF_01488">
    <property type="entry name" value="RecD2"/>
    <property type="match status" value="1"/>
</dbReference>
<feature type="binding site" evidence="3">
    <location>
        <begin position="368"/>
        <end position="372"/>
    </location>
    <ligand>
        <name>ATP</name>
        <dbReference type="ChEBI" id="CHEBI:30616"/>
    </ligand>
</feature>
<dbReference type="InterPro" id="IPR003593">
    <property type="entry name" value="AAA+_ATPase"/>
</dbReference>
<dbReference type="Pfam" id="PF14490">
    <property type="entry name" value="HHH_RecD2"/>
    <property type="match status" value="1"/>
</dbReference>
<dbReference type="SMART" id="SM00382">
    <property type="entry name" value="AAA"/>
    <property type="match status" value="1"/>
</dbReference>
<dbReference type="NCBIfam" id="TIGR01448">
    <property type="entry name" value="recD_rel"/>
    <property type="match status" value="1"/>
</dbReference>
<dbReference type="eggNOG" id="COG0507">
    <property type="taxonomic scope" value="Bacteria"/>
</dbReference>
<protein>
    <recommendedName>
        <fullName evidence="3">ATP-dependent RecD2 DNA helicase</fullName>
        <ecNumber evidence="3">5.6.2.3</ecNumber>
    </recommendedName>
    <alternativeName>
        <fullName evidence="3">DNA 5'-3' helicase subunit RecD2</fullName>
    </alternativeName>
</protein>
<dbReference type="GO" id="GO:0009338">
    <property type="term" value="C:exodeoxyribonuclease V complex"/>
    <property type="evidence" value="ECO:0007669"/>
    <property type="project" value="TreeGrafter"/>
</dbReference>
<gene>
    <name evidence="3" type="primary">recD2</name>
    <name evidence="5" type="ORF">A374_11135</name>
</gene>
<dbReference type="Pfam" id="PF23139">
    <property type="entry name" value="OB_YrrC"/>
    <property type="match status" value="1"/>
</dbReference>
<comment type="caution">
    <text evidence="5">The sequence shown here is derived from an EMBL/GenBank/DDBJ whole genome shotgun (WGS) entry which is preliminary data.</text>
</comment>
<dbReference type="InterPro" id="IPR055446">
    <property type="entry name" value="RecD2_N_OB"/>
</dbReference>
<dbReference type="PANTHER" id="PTHR43788:SF6">
    <property type="entry name" value="DNA HELICASE B"/>
    <property type="match status" value="1"/>
</dbReference>
<dbReference type="InterPro" id="IPR029493">
    <property type="entry name" value="RecD2-like_HHH"/>
</dbReference>
<accession>I8UEP3</accession>
<dbReference type="EC" id="5.6.2.3" evidence="3"/>
<dbReference type="AlphaFoldDB" id="I8UEP3"/>
<dbReference type="Proteomes" id="UP000004080">
    <property type="component" value="Unassembled WGS sequence"/>
</dbReference>
<dbReference type="SUPFAM" id="SSF52540">
    <property type="entry name" value="P-loop containing nucleoside triphosphate hydrolases"/>
    <property type="match status" value="1"/>
</dbReference>
<dbReference type="GO" id="GO:0003677">
    <property type="term" value="F:DNA binding"/>
    <property type="evidence" value="ECO:0007669"/>
    <property type="project" value="UniProtKB-UniRule"/>
</dbReference>
<dbReference type="Gene3D" id="2.30.30.940">
    <property type="match status" value="1"/>
</dbReference>
<dbReference type="RefSeq" id="WP_007202311.1">
    <property type="nucleotide sequence ID" value="NZ_AKKV01000026.1"/>
</dbReference>
<dbReference type="GO" id="GO:0043139">
    <property type="term" value="F:5'-3' DNA helicase activity"/>
    <property type="evidence" value="ECO:0007669"/>
    <property type="project" value="UniProtKB-UniRule"/>
</dbReference>
<dbReference type="Gene3D" id="3.40.50.300">
    <property type="entry name" value="P-loop containing nucleotide triphosphate hydrolases"/>
    <property type="match status" value="2"/>
</dbReference>
<keyword evidence="3" id="KW-0413">Isomerase</keyword>
<organism evidence="5 6">
    <name type="scientific">Fictibacillus macauensis ZFHKF-1</name>
    <dbReference type="NCBI Taxonomy" id="1196324"/>
    <lineage>
        <taxon>Bacteria</taxon>
        <taxon>Bacillati</taxon>
        <taxon>Bacillota</taxon>
        <taxon>Bacilli</taxon>
        <taxon>Bacillales</taxon>
        <taxon>Fictibacillaceae</taxon>
        <taxon>Fictibacillus</taxon>
    </lineage>
</organism>
<comment type="similarity">
    <text evidence="3">Belongs to the RecD family. RecD2 subfamily.</text>
</comment>
<keyword evidence="2 3" id="KW-0067">ATP-binding</keyword>
<sequence length="765" mass="85566">MERQSSFDLFDEQQKYIKGTLLSTIFFNEENLYTVARIRVIETNEAYNEKEIVIIGTLPPMQQEERYVFFGVFKEHPKYGKQYDVKQFRKDMPQTREGMIHYLSGDLFHGIGKKTAEAIVDHVGDNALSAILENPEVLNGVPHLNEEKAKTVYDVLVEHQGLEQVMVALNPFGIGPQLSIKIYQTYKEEALHVVQNNPYQLIYDVEGIGFQRADEIGRGLGLAYHHPDRLKAGCLYLLQEKGAEAGHVFMSTEQLLAAAKQLLAGGDEPLTDSDLFREIEALREEGHVMMEEDRLYVPSLYFSEQGLAQSIVGLAGQDQFREQFGQAEFLKALGQLEERLNIEYAPTQREAIETALSSPIMVLTGGPGTGKTTVIQGIVELFSELHGVSLDPKKYKKDEPFPVLLVAPTGRAAKRMTESTGIPASTIHRLLGWKGGAGFDHSTENPLEGSLLIIDEMSMVDIWLAHALFRALPGSIQVVIVGDEDQLPSVGPGQVLRDIIDSKVIPVVELQDIYRQAEGSSIIELAHAMKKGTVPQDLLQKKSDRSFFTCYPQQVLDVVNQVCANAVQKGFRARDIQVLAPMYKGSAGIDALNESLQTLFNPASPQKRELAVPQGIFRTGDKVLQLVNQPEDGVYNGDMGEIVAIIYSKENVDKEDQLVVAFDEIEVLYPRSSFHHITHAYCCSIHKSQGSEFPIVIMPVVKSYYRMLRRNLLYTGITRSKEFLILCGDEQAFRMAVDHSEAAIRHTALKEKLVQFMENVSSMNS</sequence>
<evidence type="ECO:0000256" key="3">
    <source>
        <dbReference type="HAMAP-Rule" id="MF_01488"/>
    </source>
</evidence>
<dbReference type="InterPro" id="IPR006345">
    <property type="entry name" value="RecD2"/>
</dbReference>
<feature type="domain" description="AAA+ ATPase" evidence="4">
    <location>
        <begin position="357"/>
        <end position="510"/>
    </location>
</feature>
<keyword evidence="1 3" id="KW-0547">Nucleotide-binding</keyword>
<dbReference type="InterPro" id="IPR050534">
    <property type="entry name" value="Coronavir_polyprotein_1ab"/>
</dbReference>
<evidence type="ECO:0000256" key="1">
    <source>
        <dbReference type="ARBA" id="ARBA00022741"/>
    </source>
</evidence>
<dbReference type="GO" id="GO:0006310">
    <property type="term" value="P:DNA recombination"/>
    <property type="evidence" value="ECO:0007669"/>
    <property type="project" value="InterPro"/>
</dbReference>
<dbReference type="CDD" id="cd18809">
    <property type="entry name" value="SF1_C_RecD"/>
    <property type="match status" value="1"/>
</dbReference>
<comment type="catalytic activity">
    <reaction evidence="3">
        <text>ATP + H2O = ADP + phosphate + H(+)</text>
        <dbReference type="Rhea" id="RHEA:13065"/>
        <dbReference type="ChEBI" id="CHEBI:15377"/>
        <dbReference type="ChEBI" id="CHEBI:15378"/>
        <dbReference type="ChEBI" id="CHEBI:30616"/>
        <dbReference type="ChEBI" id="CHEBI:43474"/>
        <dbReference type="ChEBI" id="CHEBI:456216"/>
        <dbReference type="EC" id="5.6.2.3"/>
    </reaction>
</comment>
<dbReference type="InterPro" id="IPR041451">
    <property type="entry name" value="RecD2_SH13"/>
</dbReference>
<evidence type="ECO:0000256" key="2">
    <source>
        <dbReference type="ARBA" id="ARBA00022840"/>
    </source>
</evidence>